<evidence type="ECO:0000256" key="8">
    <source>
        <dbReference type="ARBA" id="ARBA00044484"/>
    </source>
</evidence>
<organism evidence="10 11">
    <name type="scientific">Camelina sativa</name>
    <name type="common">False flax</name>
    <name type="synonym">Myagrum sativum</name>
    <dbReference type="NCBI Taxonomy" id="90675"/>
    <lineage>
        <taxon>Eukaryota</taxon>
        <taxon>Viridiplantae</taxon>
        <taxon>Streptophyta</taxon>
        <taxon>Embryophyta</taxon>
        <taxon>Tracheophyta</taxon>
        <taxon>Spermatophyta</taxon>
        <taxon>Magnoliopsida</taxon>
        <taxon>eudicotyledons</taxon>
        <taxon>Gunneridae</taxon>
        <taxon>Pentapetalae</taxon>
        <taxon>rosids</taxon>
        <taxon>malvids</taxon>
        <taxon>Brassicales</taxon>
        <taxon>Brassicaceae</taxon>
        <taxon>Camelineae</taxon>
        <taxon>Camelina</taxon>
    </lineage>
</organism>
<dbReference type="Proteomes" id="UP000694864">
    <property type="component" value="Chromosome 20"/>
</dbReference>
<evidence type="ECO:0000256" key="9">
    <source>
        <dbReference type="RuleBase" id="RU368076"/>
    </source>
</evidence>
<accession>A0ABM0XVC8</accession>
<comment type="cofactor">
    <cofactor evidence="1 9">
        <name>Mg(2+)</name>
        <dbReference type="ChEBI" id="CHEBI:18420"/>
    </cofactor>
</comment>
<dbReference type="EC" id="3.1.3.7" evidence="3 9"/>
<dbReference type="SUPFAM" id="SSF56655">
    <property type="entry name" value="Carbohydrate phosphatase"/>
    <property type="match status" value="1"/>
</dbReference>
<dbReference type="InterPro" id="IPR006239">
    <property type="entry name" value="DPNP"/>
</dbReference>
<dbReference type="Gene3D" id="3.30.540.10">
    <property type="entry name" value="Fructose-1,6-Bisphosphatase, subunit A, domain 1"/>
    <property type="match status" value="1"/>
</dbReference>
<evidence type="ECO:0000256" key="7">
    <source>
        <dbReference type="ARBA" id="ARBA00044479"/>
    </source>
</evidence>
<dbReference type="PANTHER" id="PTHR43200:SF11">
    <property type="entry name" value="SAL2 PHOSPHATASE-RELATED"/>
    <property type="match status" value="1"/>
</dbReference>
<comment type="catalytic activity">
    <reaction evidence="8">
        <text>3'-phosphoadenylyl sulfate + H2O = adenosine 5'-phosphosulfate + phosphate</text>
        <dbReference type="Rhea" id="RHEA:77639"/>
        <dbReference type="ChEBI" id="CHEBI:15377"/>
        <dbReference type="ChEBI" id="CHEBI:43474"/>
        <dbReference type="ChEBI" id="CHEBI:58243"/>
        <dbReference type="ChEBI" id="CHEBI:58339"/>
        <dbReference type="EC" id="3.1.3.7"/>
    </reaction>
    <physiologicalReaction direction="left-to-right" evidence="8">
        <dbReference type="Rhea" id="RHEA:77640"/>
    </physiologicalReaction>
</comment>
<keyword evidence="10" id="KW-1185">Reference proteome</keyword>
<dbReference type="NCBIfam" id="TIGR01330">
    <property type="entry name" value="bisphos_HAL2"/>
    <property type="match status" value="1"/>
</dbReference>
<dbReference type="PRINTS" id="PR00377">
    <property type="entry name" value="IMPHPHTASES"/>
</dbReference>
<evidence type="ECO:0000256" key="3">
    <source>
        <dbReference type="ARBA" id="ARBA00012633"/>
    </source>
</evidence>
<gene>
    <name evidence="11" type="primary">LOC104769111</name>
</gene>
<comment type="similarity">
    <text evidence="2 9">Belongs to the inositol monophosphatase superfamily.</text>
</comment>
<evidence type="ECO:0000256" key="2">
    <source>
        <dbReference type="ARBA" id="ARBA00009759"/>
    </source>
</evidence>
<keyword evidence="4 9" id="KW-0479">Metal-binding</keyword>
<evidence type="ECO:0000256" key="6">
    <source>
        <dbReference type="ARBA" id="ARBA00022842"/>
    </source>
</evidence>
<protein>
    <recommendedName>
        <fullName evidence="3 9">3'(2'),5'-bisphosphate nucleotidase</fullName>
        <ecNumber evidence="3 9">3.1.3.7</ecNumber>
    </recommendedName>
</protein>
<reference evidence="10" key="1">
    <citation type="journal article" date="2014" name="Nat. Commun.">
        <title>The emerging biofuel crop Camelina sativa retains a highly undifferentiated hexaploid genome structure.</title>
        <authorList>
            <person name="Kagale S."/>
            <person name="Koh C."/>
            <person name="Nixon J."/>
            <person name="Bollina V."/>
            <person name="Clarke W.E."/>
            <person name="Tuteja R."/>
            <person name="Spillane C."/>
            <person name="Robinson S.J."/>
            <person name="Links M.G."/>
            <person name="Clarke C."/>
            <person name="Higgins E.E."/>
            <person name="Huebert T."/>
            <person name="Sharpe A.G."/>
            <person name="Parkin I.A."/>
        </authorList>
    </citation>
    <scope>NUCLEOTIDE SEQUENCE [LARGE SCALE GENOMIC DNA]</scope>
    <source>
        <strain evidence="10">cv. DH55</strain>
    </source>
</reference>
<evidence type="ECO:0000313" key="10">
    <source>
        <dbReference type="Proteomes" id="UP000694864"/>
    </source>
</evidence>
<dbReference type="PROSITE" id="PS00629">
    <property type="entry name" value="IMP_1"/>
    <property type="match status" value="1"/>
</dbReference>
<name>A0ABM0XVC8_CAMSA</name>
<keyword evidence="6 9" id="KW-0460">Magnesium</keyword>
<dbReference type="PANTHER" id="PTHR43200">
    <property type="entry name" value="PHOSPHATASE"/>
    <property type="match status" value="1"/>
</dbReference>
<keyword evidence="5 9" id="KW-0378">Hydrolase</keyword>
<evidence type="ECO:0000256" key="5">
    <source>
        <dbReference type="ARBA" id="ARBA00022801"/>
    </source>
</evidence>
<evidence type="ECO:0000313" key="11">
    <source>
        <dbReference type="RefSeq" id="XP_010491547.2"/>
    </source>
</evidence>
<dbReference type="Pfam" id="PF00459">
    <property type="entry name" value="Inositol_P"/>
    <property type="match status" value="1"/>
</dbReference>
<sequence length="365" mass="39923">MNTYMTRLIKSSSSCFVYFFIVSMTYEKELAAAKKAVSLAVRLSQEVQKSLLQSDVRSKTDKSPVTAADYGSQAVISHVLKRELHPEPLYLVAEENAEDLKKDGAEEFLESITKLVNNALAFDDSYANSSLSMEDVRKAIDHGRSQGGSSGRHWILDPVDGTRGFVKGEEYAVALALLVEGKVVLGVMACPKLENHKSASSGKVGRLFFATEGEGANVQSLEGDSHPPEKVQVSNIENPEEATFVESSHKPIPIHSSIAKKLGIKAPPLRIHSQVKYAALARGDAEIYLRFTLKGYRENIWNHAAGAIITTEAGGVVCDADGNPLDFSKGKHLEHKTGIVVSTEKLMPRLLKAIRESMEEERLSL</sequence>
<comment type="catalytic activity">
    <reaction evidence="7">
        <text>adenosine 3',5'-bisphosphate + H2O = AMP + phosphate</text>
        <dbReference type="Rhea" id="RHEA:10040"/>
        <dbReference type="ChEBI" id="CHEBI:15377"/>
        <dbReference type="ChEBI" id="CHEBI:43474"/>
        <dbReference type="ChEBI" id="CHEBI:58343"/>
        <dbReference type="ChEBI" id="CHEBI:456215"/>
        <dbReference type="EC" id="3.1.3.7"/>
    </reaction>
    <physiologicalReaction direction="left-to-right" evidence="7">
        <dbReference type="Rhea" id="RHEA:10041"/>
    </physiologicalReaction>
</comment>
<dbReference type="CDD" id="cd01517">
    <property type="entry name" value="PAP_phosphatase"/>
    <property type="match status" value="1"/>
</dbReference>
<dbReference type="InterPro" id="IPR000760">
    <property type="entry name" value="Inositol_monophosphatase-like"/>
</dbReference>
<dbReference type="InterPro" id="IPR020583">
    <property type="entry name" value="Inositol_monoP_metal-BS"/>
</dbReference>
<reference evidence="11" key="2">
    <citation type="submission" date="2025-08" db="UniProtKB">
        <authorList>
            <consortium name="RefSeq"/>
        </authorList>
    </citation>
    <scope>IDENTIFICATION</scope>
    <source>
        <tissue evidence="11">Leaf</tissue>
    </source>
</reference>
<dbReference type="GeneID" id="104769111"/>
<dbReference type="InterPro" id="IPR051090">
    <property type="entry name" value="Inositol_monoP_superfamily"/>
</dbReference>
<proteinExistence type="inferred from homology"/>
<evidence type="ECO:0000256" key="4">
    <source>
        <dbReference type="ARBA" id="ARBA00022723"/>
    </source>
</evidence>
<evidence type="ECO:0000256" key="1">
    <source>
        <dbReference type="ARBA" id="ARBA00001946"/>
    </source>
</evidence>
<dbReference type="Gene3D" id="3.40.190.80">
    <property type="match status" value="1"/>
</dbReference>
<dbReference type="RefSeq" id="XP_010491547.2">
    <property type="nucleotide sequence ID" value="XM_010493245.2"/>
</dbReference>
<comment type="function">
    <text evidence="9">Converts adenosine 3'-phosphate 5'-phosphosulfate (PAPS) to adenosine 5'-phosphosulfate (APS) and 3'(2')-phosphoadenosine 5'-phosphate (PAP) to AMP.</text>
</comment>